<accession>A0A2S0M7R4</accession>
<dbReference type="AlphaFoldDB" id="A0A2S0M7R4"/>
<dbReference type="Proteomes" id="UP000238358">
    <property type="component" value="Chromosome"/>
</dbReference>
<dbReference type="InterPro" id="IPR027417">
    <property type="entry name" value="P-loop_NTPase"/>
</dbReference>
<protein>
    <recommendedName>
        <fullName evidence="2">G domain-containing protein</fullName>
    </recommendedName>
</protein>
<dbReference type="EMBL" id="CP027569">
    <property type="protein sequence ID" value="AVO27508.1"/>
    <property type="molecule type" value="Genomic_DNA"/>
</dbReference>
<dbReference type="GO" id="GO:0005737">
    <property type="term" value="C:cytoplasm"/>
    <property type="evidence" value="ECO:0007669"/>
    <property type="project" value="TreeGrafter"/>
</dbReference>
<feature type="coiled-coil region" evidence="1">
    <location>
        <begin position="7"/>
        <end position="34"/>
    </location>
</feature>
<sequence length="536" mass="60578">MDMKWNIVAFNKKYEELKNQVSQAMETVENSLEITLDSSILQNLHVDTTQKVNIVFVGQYSAGKSSIIKMLTHDADIQIGAGITTQSYTPYEWQNLEIVDTPGIQTGLREDHDAITDQAIRKADLLVFVTTPGSMNPTLLHYFNKLAYDMGKADQMILVVNKMNSAGKSDVLYQDLQEILAQPYGTYPMKPLESFRPSFISARLYLDAQEEDDKEFYDEMYQKSGYEQFVKTLDDFARDKGLLGKLRTPVRQLEDVLDQLYQIVVSADQGQSENVEQELLQKVFTIEADYKKLNRFLEDELSAATTLIHQIGNDLANDYTAETTASDWETHVKKAGDKEKKIKEALNTSIQESCQNLNREIKEILQHISKNIVADHLPSTGTESADVARATLEGMQLLKHNSDSVLKGIGEFVYSNKTFFKGRAVQRFVTANSTKFNVALGALTQVVGKIYAEHQLQEAKEKRQAIRKAYQDEAETLSKAVHEGVLKPLKNGVNDKVSELKKKISLNQLKDKETKRMTENIASLTDECQKLMDSLD</sequence>
<evidence type="ECO:0000256" key="1">
    <source>
        <dbReference type="SAM" id="Coils"/>
    </source>
</evidence>
<dbReference type="Pfam" id="PF01926">
    <property type="entry name" value="MMR_HSR1"/>
    <property type="match status" value="1"/>
</dbReference>
<proteinExistence type="predicted"/>
<dbReference type="PANTHER" id="PTHR42714:SF2">
    <property type="entry name" value="TRNA MODIFICATION GTPASE GTPBP3, MITOCHONDRIAL"/>
    <property type="match status" value="1"/>
</dbReference>
<dbReference type="GO" id="GO:0002098">
    <property type="term" value="P:tRNA wobble uridine modification"/>
    <property type="evidence" value="ECO:0007669"/>
    <property type="project" value="TreeGrafter"/>
</dbReference>
<gene>
    <name evidence="3" type="ORF">C6Y28_07780</name>
</gene>
<dbReference type="SUPFAM" id="SSF52540">
    <property type="entry name" value="P-loop containing nucleoside triphosphate hydrolases"/>
    <property type="match status" value="1"/>
</dbReference>
<keyword evidence="1" id="KW-0175">Coiled coil</keyword>
<evidence type="ECO:0000313" key="4">
    <source>
        <dbReference type="Proteomes" id="UP000238358"/>
    </source>
</evidence>
<dbReference type="RefSeq" id="WP_027895877.1">
    <property type="nucleotide sequence ID" value="NZ_CP027569.1"/>
</dbReference>
<dbReference type="GO" id="GO:0030488">
    <property type="term" value="P:tRNA methylation"/>
    <property type="evidence" value="ECO:0007669"/>
    <property type="project" value="TreeGrafter"/>
</dbReference>
<evidence type="ECO:0000313" key="3">
    <source>
        <dbReference type="EMBL" id="AVO27508.1"/>
    </source>
</evidence>
<name>A0A2S0M7R4_MEGEL</name>
<dbReference type="OrthoDB" id="6197209at2"/>
<evidence type="ECO:0000259" key="2">
    <source>
        <dbReference type="Pfam" id="PF01926"/>
    </source>
</evidence>
<dbReference type="PANTHER" id="PTHR42714">
    <property type="entry name" value="TRNA MODIFICATION GTPASE GTPBP3"/>
    <property type="match status" value="1"/>
</dbReference>
<reference evidence="3 4" key="1">
    <citation type="journal article" date="2018" name="Genome Announc.">
        <title>Complete genomes of two Megasphaera elsdenii strains, NCIMB 702410 and ATCC 25940.</title>
        <authorList>
            <person name="Hatmaker E.A."/>
            <person name="O'Dell K."/>
            <person name="Riley L.A."/>
            <person name="Klingeman D.M."/>
            <person name="Guss A.M."/>
        </authorList>
    </citation>
    <scope>NUCLEOTIDE SEQUENCE [LARGE SCALE GENOMIC DNA]</scope>
    <source>
        <strain evidence="3 4">NCIMB702410</strain>
    </source>
</reference>
<dbReference type="Gene3D" id="3.40.50.300">
    <property type="entry name" value="P-loop containing nucleotide triphosphate hydrolases"/>
    <property type="match status" value="1"/>
</dbReference>
<dbReference type="GO" id="GO:0005525">
    <property type="term" value="F:GTP binding"/>
    <property type="evidence" value="ECO:0007669"/>
    <property type="project" value="InterPro"/>
</dbReference>
<organism evidence="3 4">
    <name type="scientific">Megasphaera elsdenii</name>
    <dbReference type="NCBI Taxonomy" id="907"/>
    <lineage>
        <taxon>Bacteria</taxon>
        <taxon>Bacillati</taxon>
        <taxon>Bacillota</taxon>
        <taxon>Negativicutes</taxon>
        <taxon>Veillonellales</taxon>
        <taxon>Veillonellaceae</taxon>
        <taxon>Megasphaera</taxon>
    </lineage>
</organism>
<feature type="domain" description="G" evidence="2">
    <location>
        <begin position="54"/>
        <end position="162"/>
    </location>
</feature>
<dbReference type="InterPro" id="IPR006073">
    <property type="entry name" value="GTP-bd"/>
</dbReference>